<dbReference type="AlphaFoldDB" id="A0A7W6CQ40"/>
<reference evidence="2 3" key="1">
    <citation type="submission" date="2020-08" db="EMBL/GenBank/DDBJ databases">
        <title>Genomic Encyclopedia of Type Strains, Phase IV (KMG-IV): sequencing the most valuable type-strain genomes for metagenomic binning, comparative biology and taxonomic classification.</title>
        <authorList>
            <person name="Goeker M."/>
        </authorList>
    </citation>
    <scope>NUCLEOTIDE SEQUENCE [LARGE SCALE GENOMIC DNA]</scope>
    <source>
        <strain evidence="2 3">DSM 27057</strain>
    </source>
</reference>
<evidence type="ECO:0000313" key="3">
    <source>
        <dbReference type="Proteomes" id="UP000548867"/>
    </source>
</evidence>
<gene>
    <name evidence="2" type="ORF">GGR38_002583</name>
</gene>
<dbReference type="EMBL" id="JACIDX010000009">
    <property type="protein sequence ID" value="MBB3955627.1"/>
    <property type="molecule type" value="Genomic_DNA"/>
</dbReference>
<keyword evidence="1" id="KW-0732">Signal</keyword>
<proteinExistence type="predicted"/>
<sequence length="489" mass="54252">MSRLLVLHISTLLMLGAPPAQAGDSGLAGINRATWGLADLSPDALRSDPGLPAEVQARIAAMRISREPMPQLVVEMDDQIRAANQTPDPAQRQEAKKDWRQAMNALGREAATRSLLRDLYSPDQMREQMTWFWFNQFNVHAEKRDIRAMVGDYEDVIRARSLGRFRDLLEATLRHPAMLRYLDNDQNALGHINENYAREIMELHTMGVGSGYSQKDVQELARILTGGGVRLRPDAPRIKPEWQALYLRDGLFEFNPARHDFGTKHFMGHTIHGSGYAEVEQALDLIANNPATARRLSTRIATYFMGDRPPAAVVERMTAAWRQSGGDIATVLNAMTATPAYAASLGHAFKDPVHYVVSAVRYAYGSGRDGNVVVNVDPMINWLKRMGEGLYDHQTPDGYPLGASAWTGPGQMEVRFEIAKAIGNGSAGLLRPRDPAVAYQPAPPNLRNALWSGGVDRATSEQTRAVLDQAASPQEWNMLFLASPDFMRR</sequence>
<evidence type="ECO:0000256" key="1">
    <source>
        <dbReference type="SAM" id="SignalP"/>
    </source>
</evidence>
<protein>
    <submittedName>
        <fullName evidence="2">Uncharacterized protein (DUF1800 family)</fullName>
    </submittedName>
</protein>
<organism evidence="2 3">
    <name type="scientific">Novosphingobium sediminicola</name>
    <dbReference type="NCBI Taxonomy" id="563162"/>
    <lineage>
        <taxon>Bacteria</taxon>
        <taxon>Pseudomonadati</taxon>
        <taxon>Pseudomonadota</taxon>
        <taxon>Alphaproteobacteria</taxon>
        <taxon>Sphingomonadales</taxon>
        <taxon>Sphingomonadaceae</taxon>
        <taxon>Novosphingobium</taxon>
    </lineage>
</organism>
<comment type="caution">
    <text evidence="2">The sequence shown here is derived from an EMBL/GenBank/DDBJ whole genome shotgun (WGS) entry which is preliminary data.</text>
</comment>
<dbReference type="Proteomes" id="UP000548867">
    <property type="component" value="Unassembled WGS sequence"/>
</dbReference>
<keyword evidence="3" id="KW-1185">Reference proteome</keyword>
<dbReference type="RefSeq" id="WP_183626098.1">
    <property type="nucleotide sequence ID" value="NZ_JACIDX010000009.1"/>
</dbReference>
<evidence type="ECO:0000313" key="2">
    <source>
        <dbReference type="EMBL" id="MBB3955627.1"/>
    </source>
</evidence>
<feature type="chain" id="PRO_5031296114" evidence="1">
    <location>
        <begin position="23"/>
        <end position="489"/>
    </location>
</feature>
<feature type="signal peptide" evidence="1">
    <location>
        <begin position="1"/>
        <end position="22"/>
    </location>
</feature>
<dbReference type="Pfam" id="PF08811">
    <property type="entry name" value="DUF1800"/>
    <property type="match status" value="1"/>
</dbReference>
<accession>A0A7W6CQ40</accession>
<name>A0A7W6CQ40_9SPHN</name>
<dbReference type="InterPro" id="IPR014917">
    <property type="entry name" value="DUF1800"/>
</dbReference>